<proteinExistence type="predicted"/>
<gene>
    <name evidence="1" type="ORF">CCAP1982_LOCUS22462</name>
</gene>
<reference evidence="1" key="1">
    <citation type="submission" date="2020-11" db="EMBL/GenBank/DDBJ databases">
        <authorList>
            <person name="Whitehead M."/>
        </authorList>
    </citation>
    <scope>NUCLEOTIDE SEQUENCE</scope>
    <source>
        <strain evidence="1">EGII</strain>
    </source>
</reference>
<dbReference type="Proteomes" id="UP000606786">
    <property type="component" value="Unassembled WGS sequence"/>
</dbReference>
<accession>A0A811VGD8</accession>
<evidence type="ECO:0000313" key="1">
    <source>
        <dbReference type="EMBL" id="CAD7014466.1"/>
    </source>
</evidence>
<name>A0A811VGD8_CERCA</name>
<dbReference type="AlphaFoldDB" id="A0A811VGD8"/>
<keyword evidence="2" id="KW-1185">Reference proteome</keyword>
<organism evidence="1 2">
    <name type="scientific">Ceratitis capitata</name>
    <name type="common">Mediterranean fruit fly</name>
    <name type="synonym">Tephritis capitata</name>
    <dbReference type="NCBI Taxonomy" id="7213"/>
    <lineage>
        <taxon>Eukaryota</taxon>
        <taxon>Metazoa</taxon>
        <taxon>Ecdysozoa</taxon>
        <taxon>Arthropoda</taxon>
        <taxon>Hexapoda</taxon>
        <taxon>Insecta</taxon>
        <taxon>Pterygota</taxon>
        <taxon>Neoptera</taxon>
        <taxon>Endopterygota</taxon>
        <taxon>Diptera</taxon>
        <taxon>Brachycera</taxon>
        <taxon>Muscomorpha</taxon>
        <taxon>Tephritoidea</taxon>
        <taxon>Tephritidae</taxon>
        <taxon>Ceratitis</taxon>
        <taxon>Ceratitis</taxon>
    </lineage>
</organism>
<dbReference type="EMBL" id="CAJHJT010000056">
    <property type="protein sequence ID" value="CAD7014466.1"/>
    <property type="molecule type" value="Genomic_DNA"/>
</dbReference>
<evidence type="ECO:0000313" key="2">
    <source>
        <dbReference type="Proteomes" id="UP000606786"/>
    </source>
</evidence>
<protein>
    <submittedName>
        <fullName evidence="1">(Mediterranean fruit fly) hypothetical protein</fullName>
    </submittedName>
</protein>
<sequence length="117" mass="13911">MLSNQLAIWQLPITIQLGSTNSRNLFMRWHYIRVHAIKSNNKRLQYNKDILRGKPALRSQESRANSAVSRAESIGHELRRGQNGRKRALQRVSRLKCWEDLSTTWVRFRFQVQLFNY</sequence>
<comment type="caution">
    <text evidence="1">The sequence shown here is derived from an EMBL/GenBank/DDBJ whole genome shotgun (WGS) entry which is preliminary data.</text>
</comment>